<name>A0A1G9PRA0_9BACT</name>
<accession>A0A1G9PRA0</accession>
<dbReference type="AlphaFoldDB" id="A0A1G9PRA0"/>
<organism evidence="1 2">
    <name type="scientific">Catalinimonas alkaloidigena</name>
    <dbReference type="NCBI Taxonomy" id="1075417"/>
    <lineage>
        <taxon>Bacteria</taxon>
        <taxon>Pseudomonadati</taxon>
        <taxon>Bacteroidota</taxon>
        <taxon>Cytophagia</taxon>
        <taxon>Cytophagales</taxon>
        <taxon>Catalimonadaceae</taxon>
        <taxon>Catalinimonas</taxon>
    </lineage>
</organism>
<evidence type="ECO:0000313" key="1">
    <source>
        <dbReference type="EMBL" id="SDM00991.1"/>
    </source>
</evidence>
<gene>
    <name evidence="1" type="ORF">SAMN05421823_109266</name>
</gene>
<sequence length="197" mass="22524">MAHSLKDSDPQVFELAEPGAYTLVLKAVTGYVFRKEIEIKQMKKYKVHLPLDEIFTLVSDQETLLARLRAGSQAVAFVEVYALSRETHVVTDSKEIWAEALFLLQNDGKLTLAYTPDRDEEMHYTRLTYNDLAVLPRFEAFERQGKQQAASCTSDDFSLFPMGRGVILLDNKLCTFELCKGHQQMLFEVMKPLIPEK</sequence>
<dbReference type="Proteomes" id="UP000198510">
    <property type="component" value="Unassembled WGS sequence"/>
</dbReference>
<dbReference type="EMBL" id="FNFO01000009">
    <property type="protein sequence ID" value="SDM00991.1"/>
    <property type="molecule type" value="Genomic_DNA"/>
</dbReference>
<dbReference type="RefSeq" id="WP_089685889.1">
    <property type="nucleotide sequence ID" value="NZ_FNFO01000009.1"/>
</dbReference>
<evidence type="ECO:0000313" key="2">
    <source>
        <dbReference type="Proteomes" id="UP000198510"/>
    </source>
</evidence>
<protein>
    <submittedName>
        <fullName evidence="1">Uncharacterized protein</fullName>
    </submittedName>
</protein>
<reference evidence="1 2" key="1">
    <citation type="submission" date="2016-10" db="EMBL/GenBank/DDBJ databases">
        <authorList>
            <person name="de Groot N.N."/>
        </authorList>
    </citation>
    <scope>NUCLEOTIDE SEQUENCE [LARGE SCALE GENOMIC DNA]</scope>
    <source>
        <strain evidence="1 2">DSM 25186</strain>
    </source>
</reference>
<proteinExistence type="predicted"/>
<keyword evidence="2" id="KW-1185">Reference proteome</keyword>